<evidence type="ECO:0000256" key="3">
    <source>
        <dbReference type="ARBA" id="ARBA00022448"/>
    </source>
</evidence>
<dbReference type="Pfam" id="PF07575">
    <property type="entry name" value="Nucleopor_Nup85"/>
    <property type="match status" value="1"/>
</dbReference>
<accession>A0AAN6SAG8</accession>
<dbReference type="GO" id="GO:0045893">
    <property type="term" value="P:positive regulation of DNA-templated transcription"/>
    <property type="evidence" value="ECO:0007669"/>
    <property type="project" value="TreeGrafter"/>
</dbReference>
<dbReference type="PANTHER" id="PTHR13373:SF21">
    <property type="entry name" value="NUCLEAR PORE COMPLEX PROTEIN NUP85"/>
    <property type="match status" value="1"/>
</dbReference>
<evidence type="ECO:0000256" key="8">
    <source>
        <dbReference type="ARBA" id="ARBA00023242"/>
    </source>
</evidence>
<keyword evidence="4 9" id="KW-0509">mRNA transport</keyword>
<name>A0AAN6SAG8_9PEZI</name>
<dbReference type="GO" id="GO:0031080">
    <property type="term" value="C:nuclear pore outer ring"/>
    <property type="evidence" value="ECO:0007669"/>
    <property type="project" value="TreeGrafter"/>
</dbReference>
<dbReference type="PANTHER" id="PTHR13373">
    <property type="entry name" value="FROUNT PROTEIN-RELATED"/>
    <property type="match status" value="1"/>
</dbReference>
<keyword evidence="5 9" id="KW-0653">Protein transport</keyword>
<evidence type="ECO:0000313" key="10">
    <source>
        <dbReference type="EMBL" id="KAK3946008.1"/>
    </source>
</evidence>
<evidence type="ECO:0000256" key="7">
    <source>
        <dbReference type="ARBA" id="ARBA00023132"/>
    </source>
</evidence>
<dbReference type="GO" id="GO:0031965">
    <property type="term" value="C:nuclear membrane"/>
    <property type="evidence" value="ECO:0007669"/>
    <property type="project" value="UniProtKB-UniRule"/>
</dbReference>
<comment type="caution">
    <text evidence="10">The sequence shown here is derived from an EMBL/GenBank/DDBJ whole genome shotgun (WGS) entry which is preliminary data.</text>
</comment>
<evidence type="ECO:0000256" key="1">
    <source>
        <dbReference type="ARBA" id="ARBA00004567"/>
    </source>
</evidence>
<dbReference type="GO" id="GO:0006606">
    <property type="term" value="P:protein import into nucleus"/>
    <property type="evidence" value="ECO:0007669"/>
    <property type="project" value="TreeGrafter"/>
</dbReference>
<keyword evidence="3 9" id="KW-0813">Transport</keyword>
<gene>
    <name evidence="10" type="ORF">QBC46DRAFT_370566</name>
</gene>
<evidence type="ECO:0000256" key="6">
    <source>
        <dbReference type="ARBA" id="ARBA00023010"/>
    </source>
</evidence>
<proteinExistence type="inferred from homology"/>
<comment type="similarity">
    <text evidence="2 9">Belongs to the nucleoporin Nup85 family.</text>
</comment>
<keyword evidence="11" id="KW-1185">Reference proteome</keyword>
<dbReference type="AlphaFoldDB" id="A0AAN6SAG8"/>
<organism evidence="10 11">
    <name type="scientific">Diplogelasinospora grovesii</name>
    <dbReference type="NCBI Taxonomy" id="303347"/>
    <lineage>
        <taxon>Eukaryota</taxon>
        <taxon>Fungi</taxon>
        <taxon>Dikarya</taxon>
        <taxon>Ascomycota</taxon>
        <taxon>Pezizomycotina</taxon>
        <taxon>Sordariomycetes</taxon>
        <taxon>Sordariomycetidae</taxon>
        <taxon>Sordariales</taxon>
        <taxon>Diplogelasinosporaceae</taxon>
        <taxon>Diplogelasinospora</taxon>
    </lineage>
</organism>
<sequence length="941" mass="102562">MWLDMPQENQQGIGDESDLMMMATPAATERVRREAEDIYRASAFHQSGARRREHKFAALAKDLYNQMGTAPITEPPQLILGTEAMITRLYDDGVGEADDAEKLDETLATVAGKVAKLWQGHVDRLPRSNEEHMAEIGPGPHASDFEKANYLANLALQVHHARYDAGGQLRPEPLPETLFRWLGENHNLYGSQMEDVLRHRPSPACHSLFWQTVFVSLLRGRVGDATRLLAEAGWGHVRRGQRGEYAYRDRALENVQRAVEGTIDMLQDCPGIEDSWDIWNSDWTLFRVRAQGALDQLRRFAEGRDNALGESMASSFAASQSRFGQSSMAGLARRAESQVPWEIYENLNVVFDIVLGQQSAILDAAQDWCEATIGLFGWWNEKAQNDKTQKTNFALSLNRSTATMAWAQSNMHPGSGGTVEGYLDRLAHSFHTAVESDFAFNSMNPVEIGMACVFEDNAKAVIGILRGWSLPISAAVAEIASLGKWLPAHQPPPATSGGGGGGGLFGFGDDLDMDDLELLGMNNPNPFGGNGGGAGLSPDEVDGIKDSTLVQYAQALADYEELSTIKDANRRRDGWELAIHVLGRMDSPERSEEMVGELAKHLLEGLHVDSASMVDKIWVLLNELGMIPFAEEAAETYGEILSTSSHRYGEAMWYYALAHRPAKVREVMNLLISYSLIQSTAFPPAHDLDDHLHRLLTDREQTLKQLSKQDLEAAELLGKMLSGYASLRQFYEIRDTSGDKKQAAQALVSVIASSDDNIRGGLYDASRDGIVSEDFLLALLGETLPFVTSIEEGGVNGDGDGGVVLNTDQIDTLLKAVEDLQAVGSRVYGAAEDFLGLVLAATPGGLKGSTPADLLKSTAQGGSMVLAGTSMLASQLHKSLGAGGGGGGGWMKVSGNVKRGWDWRKTLNVGAKGEEILRRLRVGIAKDLAKLWLVEADASVW</sequence>
<evidence type="ECO:0000256" key="5">
    <source>
        <dbReference type="ARBA" id="ARBA00022927"/>
    </source>
</evidence>
<dbReference type="InterPro" id="IPR011502">
    <property type="entry name" value="Nucleoporin_Nup85"/>
</dbReference>
<evidence type="ECO:0000313" key="11">
    <source>
        <dbReference type="Proteomes" id="UP001303473"/>
    </source>
</evidence>
<dbReference type="GO" id="GO:0006406">
    <property type="term" value="P:mRNA export from nucleus"/>
    <property type="evidence" value="ECO:0007669"/>
    <property type="project" value="TreeGrafter"/>
</dbReference>
<evidence type="ECO:0000256" key="2">
    <source>
        <dbReference type="ARBA" id="ARBA00005573"/>
    </source>
</evidence>
<evidence type="ECO:0000256" key="4">
    <source>
        <dbReference type="ARBA" id="ARBA00022816"/>
    </source>
</evidence>
<keyword evidence="9" id="KW-0472">Membrane</keyword>
<evidence type="ECO:0000256" key="9">
    <source>
        <dbReference type="RuleBase" id="RU365073"/>
    </source>
</evidence>
<keyword evidence="8 9" id="KW-0539">Nucleus</keyword>
<dbReference type="Proteomes" id="UP001303473">
    <property type="component" value="Unassembled WGS sequence"/>
</dbReference>
<keyword evidence="7 9" id="KW-0906">Nuclear pore complex</keyword>
<reference evidence="11" key="1">
    <citation type="journal article" date="2023" name="Mol. Phylogenet. Evol.">
        <title>Genome-scale phylogeny and comparative genomics of the fungal order Sordariales.</title>
        <authorList>
            <person name="Hensen N."/>
            <person name="Bonometti L."/>
            <person name="Westerberg I."/>
            <person name="Brannstrom I.O."/>
            <person name="Guillou S."/>
            <person name="Cros-Aarteil S."/>
            <person name="Calhoun S."/>
            <person name="Haridas S."/>
            <person name="Kuo A."/>
            <person name="Mondo S."/>
            <person name="Pangilinan J."/>
            <person name="Riley R."/>
            <person name="LaButti K."/>
            <person name="Andreopoulos B."/>
            <person name="Lipzen A."/>
            <person name="Chen C."/>
            <person name="Yan M."/>
            <person name="Daum C."/>
            <person name="Ng V."/>
            <person name="Clum A."/>
            <person name="Steindorff A."/>
            <person name="Ohm R.A."/>
            <person name="Martin F."/>
            <person name="Silar P."/>
            <person name="Natvig D.O."/>
            <person name="Lalanne C."/>
            <person name="Gautier V."/>
            <person name="Ament-Velasquez S.L."/>
            <person name="Kruys A."/>
            <person name="Hutchinson M.I."/>
            <person name="Powell A.J."/>
            <person name="Barry K."/>
            <person name="Miller A.N."/>
            <person name="Grigoriev I.V."/>
            <person name="Debuchy R."/>
            <person name="Gladieux P."/>
            <person name="Hiltunen Thoren M."/>
            <person name="Johannesson H."/>
        </authorList>
    </citation>
    <scope>NUCLEOTIDE SEQUENCE [LARGE SCALE GENOMIC DNA]</scope>
    <source>
        <strain evidence="11">CBS 340.73</strain>
    </source>
</reference>
<comment type="function">
    <text evidence="9">Functions as a component of the nuclear pore complex (NPC).</text>
</comment>
<comment type="subcellular location">
    <subcellularLocation>
        <location evidence="1 9">Nucleus</location>
        <location evidence="1 9">Nuclear pore complex</location>
    </subcellularLocation>
</comment>
<dbReference type="EMBL" id="MU853753">
    <property type="protein sequence ID" value="KAK3946008.1"/>
    <property type="molecule type" value="Genomic_DNA"/>
</dbReference>
<dbReference type="GO" id="GO:0017056">
    <property type="term" value="F:structural constituent of nuclear pore"/>
    <property type="evidence" value="ECO:0007669"/>
    <property type="project" value="TreeGrafter"/>
</dbReference>
<keyword evidence="6 9" id="KW-0811">Translocation</keyword>
<protein>
    <recommendedName>
        <fullName evidence="9">Nuclear pore complex protein Nup85</fullName>
    </recommendedName>
</protein>
<comment type="subunit">
    <text evidence="9">Component of the nuclear pore complex (NPC).</text>
</comment>